<dbReference type="Gene3D" id="1.10.540.10">
    <property type="entry name" value="Acyl-CoA dehydrogenase/oxidase, N-terminal domain"/>
    <property type="match status" value="1"/>
</dbReference>
<dbReference type="GO" id="GO:0003995">
    <property type="term" value="F:acyl-CoA dehydrogenase activity"/>
    <property type="evidence" value="ECO:0007669"/>
    <property type="project" value="TreeGrafter"/>
</dbReference>
<evidence type="ECO:0000313" key="11">
    <source>
        <dbReference type="Proteomes" id="UP000605201"/>
    </source>
</evidence>
<evidence type="ECO:0000256" key="1">
    <source>
        <dbReference type="ARBA" id="ARBA00001974"/>
    </source>
</evidence>
<dbReference type="InterPro" id="IPR046373">
    <property type="entry name" value="Acyl-CoA_Oxase/DH_mid-dom_sf"/>
</dbReference>
<dbReference type="Pfam" id="PF00441">
    <property type="entry name" value="Acyl-CoA_dh_1"/>
    <property type="match status" value="2"/>
</dbReference>
<comment type="subunit">
    <text evidence="3">Homotetramer.</text>
</comment>
<evidence type="ECO:0000256" key="3">
    <source>
        <dbReference type="ARBA" id="ARBA00011881"/>
    </source>
</evidence>
<dbReference type="PANTHER" id="PTHR43884">
    <property type="entry name" value="ACYL-COA DEHYDROGENASE"/>
    <property type="match status" value="1"/>
</dbReference>
<evidence type="ECO:0000259" key="9">
    <source>
        <dbReference type="Pfam" id="PF02771"/>
    </source>
</evidence>
<comment type="similarity">
    <text evidence="2 6">Belongs to the acyl-CoA dehydrogenase family.</text>
</comment>
<dbReference type="SUPFAM" id="SSF56645">
    <property type="entry name" value="Acyl-CoA dehydrogenase NM domain-like"/>
    <property type="match status" value="1"/>
</dbReference>
<dbReference type="GO" id="GO:0050660">
    <property type="term" value="F:flavin adenine dinucleotide binding"/>
    <property type="evidence" value="ECO:0007669"/>
    <property type="project" value="InterPro"/>
</dbReference>
<sequence length="483" mass="53501">MTDFLDVEISKRSLAEMAPRMKILSKHSHRYVRELEEWQAKAREYGDRYVRPIALEIDRKCAKDPTYFDWDLIKKSTPYGFLSMFVPKGAGGGGQLSTALAIVMEELSAACSGVANVFGANGLGVSGFLLGMDFYHYDRCLAELAEGDKKGEPVIFAAAITEPLAGSDVEDREYLKTAKLMSEAKPVSGGYLLNGRKVFISNGSVAKYTMVVAPTNKSRPVDTQSGFLVTMGDKGYSIGRVEEKMGMKACPAAEQVFEDCFIPKENLAGREGEGVRFTEIVLGASRGPVGAIATGVARGAFERLVAYAKSKKSGGRWLIEHQWVQIRLADMARRIHLARQAYLDACMSFDFTGIPKLMKTPTSRLILDALPQEIRKGDFLTKLLRSAFAWKAKERLSDKHVREDDLRHIQQYSSLAKITGSDVAVGIAAECLQVAGLESSLHRLELEKIYRDAKLTQIYEGTNQLNRHNLFKNYFPEEAAHGS</sequence>
<evidence type="ECO:0000256" key="2">
    <source>
        <dbReference type="ARBA" id="ARBA00009347"/>
    </source>
</evidence>
<dbReference type="Gene3D" id="2.40.110.10">
    <property type="entry name" value="Butyryl-CoA Dehydrogenase, subunit A, domain 2"/>
    <property type="match status" value="1"/>
</dbReference>
<gene>
    <name evidence="10" type="ORF">H8D96_20730</name>
</gene>
<keyword evidence="5 6" id="KW-0274">FAD</keyword>
<dbReference type="InterPro" id="IPR009100">
    <property type="entry name" value="AcylCoA_DH/oxidase_NM_dom_sf"/>
</dbReference>
<feature type="domain" description="Acyl-CoA oxidase/dehydrogenase middle" evidence="8">
    <location>
        <begin position="157"/>
        <end position="260"/>
    </location>
</feature>
<dbReference type="Gene3D" id="1.20.140.10">
    <property type="entry name" value="Butyryl-CoA Dehydrogenase, subunit A, domain 3"/>
    <property type="match status" value="1"/>
</dbReference>
<evidence type="ECO:0000256" key="4">
    <source>
        <dbReference type="ARBA" id="ARBA00022630"/>
    </source>
</evidence>
<feature type="domain" description="Acyl-CoA dehydrogenase/oxidase N-terminal" evidence="9">
    <location>
        <begin position="34"/>
        <end position="125"/>
    </location>
</feature>
<dbReference type="InterPro" id="IPR037069">
    <property type="entry name" value="AcylCoA_DH/ox_N_sf"/>
</dbReference>
<proteinExistence type="inferred from homology"/>
<feature type="domain" description="Acyl-CoA dehydrogenase/oxidase C-terminal" evidence="7">
    <location>
        <begin position="272"/>
        <end position="351"/>
    </location>
</feature>
<comment type="caution">
    <text evidence="10">The sequence shown here is derived from an EMBL/GenBank/DDBJ whole genome shotgun (WGS) entry which is preliminary data.</text>
</comment>
<name>A0A8J6P613_9BACT</name>
<dbReference type="InterPro" id="IPR013786">
    <property type="entry name" value="AcylCoA_DH/ox_N"/>
</dbReference>
<keyword evidence="6" id="KW-0560">Oxidoreductase</keyword>
<evidence type="ECO:0000259" key="8">
    <source>
        <dbReference type="Pfam" id="PF02770"/>
    </source>
</evidence>
<dbReference type="InterPro" id="IPR006091">
    <property type="entry name" value="Acyl-CoA_Oxase/DH_mid-dom"/>
</dbReference>
<dbReference type="Pfam" id="PF02771">
    <property type="entry name" value="Acyl-CoA_dh_N"/>
    <property type="match status" value="1"/>
</dbReference>
<dbReference type="SUPFAM" id="SSF47203">
    <property type="entry name" value="Acyl-CoA dehydrogenase C-terminal domain-like"/>
    <property type="match status" value="1"/>
</dbReference>
<dbReference type="AlphaFoldDB" id="A0A8J6P613"/>
<dbReference type="PANTHER" id="PTHR43884:SF12">
    <property type="entry name" value="ISOVALERYL-COA DEHYDROGENASE, MITOCHONDRIAL-RELATED"/>
    <property type="match status" value="1"/>
</dbReference>
<feature type="domain" description="Acyl-CoA dehydrogenase/oxidase C-terminal" evidence="7">
    <location>
        <begin position="391"/>
        <end position="472"/>
    </location>
</feature>
<dbReference type="EMBL" id="JACNIG010000420">
    <property type="protein sequence ID" value="MBC8434342.1"/>
    <property type="molecule type" value="Genomic_DNA"/>
</dbReference>
<comment type="cofactor">
    <cofactor evidence="1 6">
        <name>FAD</name>
        <dbReference type="ChEBI" id="CHEBI:57692"/>
    </cofactor>
</comment>
<dbReference type="InterPro" id="IPR009075">
    <property type="entry name" value="AcylCo_DH/oxidase_C"/>
</dbReference>
<reference evidence="10 11" key="1">
    <citation type="submission" date="2020-08" db="EMBL/GenBank/DDBJ databases">
        <title>Bridging the membrane lipid divide: bacteria of the FCB group superphylum have the potential to synthesize archaeal ether lipids.</title>
        <authorList>
            <person name="Villanueva L."/>
            <person name="Von Meijenfeldt F.A.B."/>
            <person name="Westbye A.B."/>
            <person name="Yadav S."/>
            <person name="Hopmans E.C."/>
            <person name="Dutilh B.E."/>
            <person name="Sinninghe Damste J.S."/>
        </authorList>
    </citation>
    <scope>NUCLEOTIDE SEQUENCE [LARGE SCALE GENOMIC DNA]</scope>
    <source>
        <strain evidence="10">NIOZ-UU17</strain>
    </source>
</reference>
<evidence type="ECO:0000256" key="6">
    <source>
        <dbReference type="RuleBase" id="RU362125"/>
    </source>
</evidence>
<accession>A0A8J6P613</accession>
<organism evidence="10 11">
    <name type="scientific">Candidatus Desulfatibia vada</name>
    <dbReference type="NCBI Taxonomy" id="2841696"/>
    <lineage>
        <taxon>Bacteria</taxon>
        <taxon>Pseudomonadati</taxon>
        <taxon>Thermodesulfobacteriota</taxon>
        <taxon>Desulfobacteria</taxon>
        <taxon>Desulfobacterales</taxon>
        <taxon>Desulfobacterales incertae sedis</taxon>
        <taxon>Candidatus Desulfatibia</taxon>
    </lineage>
</organism>
<evidence type="ECO:0000313" key="10">
    <source>
        <dbReference type="EMBL" id="MBC8434342.1"/>
    </source>
</evidence>
<dbReference type="Pfam" id="PF02770">
    <property type="entry name" value="Acyl-CoA_dh_M"/>
    <property type="match status" value="1"/>
</dbReference>
<protein>
    <submittedName>
        <fullName evidence="10">Acyl-CoA dehydrogenase family protein</fullName>
    </submittedName>
</protein>
<dbReference type="Proteomes" id="UP000605201">
    <property type="component" value="Unassembled WGS sequence"/>
</dbReference>
<keyword evidence="4 6" id="KW-0285">Flavoprotein</keyword>
<dbReference type="InterPro" id="IPR036250">
    <property type="entry name" value="AcylCo_DH-like_C"/>
</dbReference>
<evidence type="ECO:0000256" key="5">
    <source>
        <dbReference type="ARBA" id="ARBA00022827"/>
    </source>
</evidence>
<evidence type="ECO:0000259" key="7">
    <source>
        <dbReference type="Pfam" id="PF00441"/>
    </source>
</evidence>